<protein>
    <recommendedName>
        <fullName evidence="4">Lipoprotein</fullName>
    </recommendedName>
</protein>
<reference evidence="2 3" key="1">
    <citation type="submission" date="2018-06" db="EMBL/GenBank/DDBJ databases">
        <title>Genomic Encyclopedia of Archaeal and Bacterial Type Strains, Phase II (KMG-II): from individual species to whole genera.</title>
        <authorList>
            <person name="Goeker M."/>
        </authorList>
    </citation>
    <scope>NUCLEOTIDE SEQUENCE [LARGE SCALE GENOMIC DNA]</scope>
    <source>
        <strain evidence="2 3">DSM 19830</strain>
    </source>
</reference>
<sequence>MKKVFAIFAIASMFAVASCGNKEVKEEGTETIEVVEETVVEEEVIIIDEADSTVVVEEVVEVVESVN</sequence>
<name>A0A2W7RP48_9BACT</name>
<keyword evidence="3" id="KW-1185">Reference proteome</keyword>
<dbReference type="AlphaFoldDB" id="A0A2W7RP48"/>
<organism evidence="2 3">
    <name type="scientific">Algoriphagus chordae</name>
    <dbReference type="NCBI Taxonomy" id="237019"/>
    <lineage>
        <taxon>Bacteria</taxon>
        <taxon>Pseudomonadati</taxon>
        <taxon>Bacteroidota</taxon>
        <taxon>Cytophagia</taxon>
        <taxon>Cytophagales</taxon>
        <taxon>Cyclobacteriaceae</taxon>
        <taxon>Algoriphagus</taxon>
    </lineage>
</organism>
<feature type="signal peptide" evidence="1">
    <location>
        <begin position="1"/>
        <end position="17"/>
    </location>
</feature>
<evidence type="ECO:0000313" key="2">
    <source>
        <dbReference type="EMBL" id="PZX52535.1"/>
    </source>
</evidence>
<comment type="caution">
    <text evidence="2">The sequence shown here is derived from an EMBL/GenBank/DDBJ whole genome shotgun (WGS) entry which is preliminary data.</text>
</comment>
<dbReference type="EMBL" id="QKZT01000007">
    <property type="protein sequence ID" value="PZX52535.1"/>
    <property type="molecule type" value="Genomic_DNA"/>
</dbReference>
<feature type="chain" id="PRO_5016143554" description="Lipoprotein" evidence="1">
    <location>
        <begin position="18"/>
        <end position="67"/>
    </location>
</feature>
<dbReference type="PROSITE" id="PS51257">
    <property type="entry name" value="PROKAR_LIPOPROTEIN"/>
    <property type="match status" value="1"/>
</dbReference>
<evidence type="ECO:0000256" key="1">
    <source>
        <dbReference type="SAM" id="SignalP"/>
    </source>
</evidence>
<keyword evidence="1" id="KW-0732">Signal</keyword>
<evidence type="ECO:0008006" key="4">
    <source>
        <dbReference type="Google" id="ProtNLM"/>
    </source>
</evidence>
<accession>A0A2W7RP48</accession>
<gene>
    <name evidence="2" type="ORF">LV85_01837</name>
</gene>
<evidence type="ECO:0000313" key="3">
    <source>
        <dbReference type="Proteomes" id="UP000248882"/>
    </source>
</evidence>
<dbReference type="Proteomes" id="UP000248882">
    <property type="component" value="Unassembled WGS sequence"/>
</dbReference>
<proteinExistence type="predicted"/>
<dbReference type="RefSeq" id="WP_111318554.1">
    <property type="nucleotide sequence ID" value="NZ_QKZT01000007.1"/>
</dbReference>